<organism evidence="3 4">
    <name type="scientific">Streptosporangium saharense</name>
    <dbReference type="NCBI Taxonomy" id="1706840"/>
    <lineage>
        <taxon>Bacteria</taxon>
        <taxon>Bacillati</taxon>
        <taxon>Actinomycetota</taxon>
        <taxon>Actinomycetes</taxon>
        <taxon>Streptosporangiales</taxon>
        <taxon>Streptosporangiaceae</taxon>
        <taxon>Streptosporangium</taxon>
    </lineage>
</organism>
<protein>
    <recommendedName>
        <fullName evidence="5">Collagen-like protein</fullName>
    </recommendedName>
</protein>
<evidence type="ECO:0008006" key="5">
    <source>
        <dbReference type="Google" id="ProtNLM"/>
    </source>
</evidence>
<evidence type="ECO:0000313" key="3">
    <source>
        <dbReference type="EMBL" id="MBB4913755.1"/>
    </source>
</evidence>
<reference evidence="3 4" key="1">
    <citation type="submission" date="2020-08" db="EMBL/GenBank/DDBJ databases">
        <title>Genomic Encyclopedia of Type Strains, Phase III (KMG-III): the genomes of soil and plant-associated and newly described type strains.</title>
        <authorList>
            <person name="Whitman W."/>
        </authorList>
    </citation>
    <scope>NUCLEOTIDE SEQUENCE [LARGE SCALE GENOMIC DNA]</scope>
    <source>
        <strain evidence="3 4">CECT 8840</strain>
    </source>
</reference>
<dbReference type="Proteomes" id="UP000552644">
    <property type="component" value="Unassembled WGS sequence"/>
</dbReference>
<dbReference type="RefSeq" id="WP_221460324.1">
    <property type="nucleotide sequence ID" value="NZ_JACHJP010000001.1"/>
</dbReference>
<feature type="region of interest" description="Disordered" evidence="1">
    <location>
        <begin position="69"/>
        <end position="144"/>
    </location>
</feature>
<comment type="caution">
    <text evidence="3">The sequence shown here is derived from an EMBL/GenBank/DDBJ whole genome shotgun (WGS) entry which is preliminary data.</text>
</comment>
<evidence type="ECO:0000256" key="2">
    <source>
        <dbReference type="SAM" id="SignalP"/>
    </source>
</evidence>
<dbReference type="PANTHER" id="PTHR24637">
    <property type="entry name" value="COLLAGEN"/>
    <property type="match status" value="1"/>
</dbReference>
<feature type="compositionally biased region" description="Low complexity" evidence="1">
    <location>
        <begin position="186"/>
        <end position="200"/>
    </location>
</feature>
<feature type="chain" id="PRO_5030910844" description="Collagen-like protein" evidence="2">
    <location>
        <begin position="28"/>
        <end position="200"/>
    </location>
</feature>
<evidence type="ECO:0000256" key="1">
    <source>
        <dbReference type="SAM" id="MobiDB-lite"/>
    </source>
</evidence>
<dbReference type="InterPro" id="IPR008160">
    <property type="entry name" value="Collagen"/>
</dbReference>
<name>A0A7W7VL32_9ACTN</name>
<sequence length="200" mass="20018">MRSKTPAALLGAVVLLVGLSSVTTASAATSAAAPTVFCVNKTTKVVRALTRCNTKTERVLTIEEAQQGIASQGPAGPRGPQGPQGPQGERGTAGPQGERGATGQQGPRGETGRTGQAGPRGPQGEAGPAGEQGEQGAQGPAGEDGGLPRVYAYRVGPVWTTCTLLDGYAIAAYDCKVTKAPEKGPKPSASPTPTSSSTPK</sequence>
<dbReference type="Pfam" id="PF01391">
    <property type="entry name" value="Collagen"/>
    <property type="match status" value="1"/>
</dbReference>
<dbReference type="EMBL" id="JACHJP010000001">
    <property type="protein sequence ID" value="MBB4913755.1"/>
    <property type="molecule type" value="Genomic_DNA"/>
</dbReference>
<gene>
    <name evidence="3" type="ORF">FHS44_000827</name>
</gene>
<keyword evidence="2" id="KW-0732">Signal</keyword>
<keyword evidence="4" id="KW-1185">Reference proteome</keyword>
<accession>A0A7W7VL32</accession>
<proteinExistence type="predicted"/>
<feature type="region of interest" description="Disordered" evidence="1">
    <location>
        <begin position="179"/>
        <end position="200"/>
    </location>
</feature>
<feature type="compositionally biased region" description="Low complexity" evidence="1">
    <location>
        <begin position="116"/>
        <end position="141"/>
    </location>
</feature>
<feature type="signal peptide" evidence="2">
    <location>
        <begin position="1"/>
        <end position="27"/>
    </location>
</feature>
<evidence type="ECO:0000313" key="4">
    <source>
        <dbReference type="Proteomes" id="UP000552644"/>
    </source>
</evidence>
<dbReference type="AlphaFoldDB" id="A0A7W7VL32"/>